<dbReference type="InterPro" id="IPR032808">
    <property type="entry name" value="DoxX"/>
</dbReference>
<evidence type="ECO:0000256" key="2">
    <source>
        <dbReference type="ARBA" id="ARBA00022692"/>
    </source>
</evidence>
<dbReference type="AlphaFoldDB" id="A0A1M6IR60"/>
<reference evidence="6 7" key="1">
    <citation type="submission" date="2016-11" db="EMBL/GenBank/DDBJ databases">
        <authorList>
            <person name="Jaros S."/>
            <person name="Januszkiewicz K."/>
            <person name="Wedrychowicz H."/>
        </authorList>
    </citation>
    <scope>NUCLEOTIDE SEQUENCE [LARGE SCALE GENOMIC DNA]</scope>
    <source>
        <strain evidence="6 7">DSM 21074</strain>
    </source>
</reference>
<feature type="transmembrane region" description="Helical" evidence="5">
    <location>
        <begin position="97"/>
        <end position="114"/>
    </location>
</feature>
<evidence type="ECO:0000313" key="6">
    <source>
        <dbReference type="EMBL" id="SHJ36923.1"/>
    </source>
</evidence>
<dbReference type="RefSeq" id="WP_073110597.1">
    <property type="nucleotide sequence ID" value="NZ_FQYN01000006.1"/>
</dbReference>
<sequence length="132" mass="13964">MKKTNLLYWISTGLLAALMTASAVPDVLSVPEAVAYFQHLGYPAYLLPFLGVAKLLGVAALLVPGFPRLREWAYAGFVFDLSGALYSGIAVGDPPSAWLPIFIGFLLIAASYHLNRRKAEAGALAGPTASLA</sequence>
<dbReference type="EMBL" id="FQYN01000006">
    <property type="protein sequence ID" value="SHJ36923.1"/>
    <property type="molecule type" value="Genomic_DNA"/>
</dbReference>
<evidence type="ECO:0000256" key="1">
    <source>
        <dbReference type="ARBA" id="ARBA00004141"/>
    </source>
</evidence>
<dbReference type="Proteomes" id="UP000184418">
    <property type="component" value="Unassembled WGS sequence"/>
</dbReference>
<keyword evidence="3 5" id="KW-1133">Transmembrane helix</keyword>
<keyword evidence="4 5" id="KW-0472">Membrane</keyword>
<dbReference type="Pfam" id="PF13564">
    <property type="entry name" value="DoxX_2"/>
    <property type="match status" value="1"/>
</dbReference>
<name>A0A1M6IR60_9BACT</name>
<evidence type="ECO:0000256" key="4">
    <source>
        <dbReference type="ARBA" id="ARBA00023136"/>
    </source>
</evidence>
<dbReference type="PIRSF" id="PIRSF030066">
    <property type="entry name" value="UCP030066"/>
    <property type="match status" value="1"/>
</dbReference>
<organism evidence="6 7">
    <name type="scientific">Hymenobacter daecheongensis DSM 21074</name>
    <dbReference type="NCBI Taxonomy" id="1121955"/>
    <lineage>
        <taxon>Bacteria</taxon>
        <taxon>Pseudomonadati</taxon>
        <taxon>Bacteroidota</taxon>
        <taxon>Cytophagia</taxon>
        <taxon>Cytophagales</taxon>
        <taxon>Hymenobacteraceae</taxon>
        <taxon>Hymenobacter</taxon>
    </lineage>
</organism>
<feature type="transmembrane region" description="Helical" evidence="5">
    <location>
        <begin position="72"/>
        <end position="91"/>
    </location>
</feature>
<dbReference type="OrthoDB" id="7960583at2"/>
<gene>
    <name evidence="6" type="ORF">SAMN02745146_2941</name>
</gene>
<dbReference type="InterPro" id="IPR016944">
    <property type="entry name" value="UCP030066"/>
</dbReference>
<keyword evidence="2 5" id="KW-0812">Transmembrane</keyword>
<keyword evidence="7" id="KW-1185">Reference proteome</keyword>
<evidence type="ECO:0000256" key="3">
    <source>
        <dbReference type="ARBA" id="ARBA00022989"/>
    </source>
</evidence>
<dbReference type="STRING" id="1121955.SAMN02745146_2941"/>
<protein>
    <submittedName>
        <fullName evidence="6">DoxX-like family protein</fullName>
    </submittedName>
</protein>
<comment type="subcellular location">
    <subcellularLocation>
        <location evidence="1">Membrane</location>
        <topology evidence="1">Multi-pass membrane protein</topology>
    </subcellularLocation>
</comment>
<dbReference type="GO" id="GO:0016020">
    <property type="term" value="C:membrane"/>
    <property type="evidence" value="ECO:0007669"/>
    <property type="project" value="UniProtKB-SubCell"/>
</dbReference>
<proteinExistence type="predicted"/>
<accession>A0A1M6IR60</accession>
<feature type="transmembrane region" description="Helical" evidence="5">
    <location>
        <begin position="42"/>
        <end position="63"/>
    </location>
</feature>
<evidence type="ECO:0000256" key="5">
    <source>
        <dbReference type="SAM" id="Phobius"/>
    </source>
</evidence>
<evidence type="ECO:0000313" key="7">
    <source>
        <dbReference type="Proteomes" id="UP000184418"/>
    </source>
</evidence>